<name>A0A2S1QT95_9FLAO</name>
<dbReference type="EMBL" id="CP029186">
    <property type="protein sequence ID" value="AWH83622.1"/>
    <property type="molecule type" value="Genomic_DNA"/>
</dbReference>
<sequence>MQKIMPFLWLDANLNEVVDYYTSIFKSSKVTSSNKTPDGNLMTASIEIEEQPFMLLSGGTHFKFNESVSFMVRCETQQEVDHYWNSLTADGGQESMCGWLKDKYGLSWQITPTVLLDLMSAGGEGGQRVMQAMMQMRKIDIAKIEEAYNW</sequence>
<reference evidence="2 3" key="1">
    <citation type="submission" date="2018-04" db="EMBL/GenBank/DDBJ databases">
        <title>Genome sequencing of Flavobacterium sp. HYN0059.</title>
        <authorList>
            <person name="Yi H."/>
            <person name="Baek C."/>
        </authorList>
    </citation>
    <scope>NUCLEOTIDE SEQUENCE [LARGE SCALE GENOMIC DNA]</scope>
    <source>
        <strain evidence="2 3">HYN0059</strain>
    </source>
</reference>
<dbReference type="PANTHER" id="PTHR33990:SF2">
    <property type="entry name" value="PHNB-LIKE DOMAIN-CONTAINING PROTEIN"/>
    <property type="match status" value="1"/>
</dbReference>
<dbReference type="PIRSF" id="PIRSF021700">
    <property type="entry name" value="3_dmu_93_MTrfase"/>
    <property type="match status" value="1"/>
</dbReference>
<gene>
    <name evidence="2" type="ORF">HYN59_00160</name>
</gene>
<keyword evidence="3" id="KW-1185">Reference proteome</keyword>
<protein>
    <recommendedName>
        <fullName evidence="1">PhnB-like domain-containing protein</fullName>
    </recommendedName>
</protein>
<dbReference type="AlphaFoldDB" id="A0A2S1QT95"/>
<dbReference type="InterPro" id="IPR009725">
    <property type="entry name" value="3_dmu_93_MTrfase"/>
</dbReference>
<organism evidence="2 3">
    <name type="scientific">Flavobacterium album</name>
    <dbReference type="NCBI Taxonomy" id="2175091"/>
    <lineage>
        <taxon>Bacteria</taxon>
        <taxon>Pseudomonadati</taxon>
        <taxon>Bacteroidota</taxon>
        <taxon>Flavobacteriia</taxon>
        <taxon>Flavobacteriales</taxon>
        <taxon>Flavobacteriaceae</taxon>
        <taxon>Flavobacterium</taxon>
    </lineage>
</organism>
<dbReference type="PANTHER" id="PTHR33990">
    <property type="entry name" value="PROTEIN YJDN-RELATED"/>
    <property type="match status" value="1"/>
</dbReference>
<dbReference type="RefSeq" id="WP_108776338.1">
    <property type="nucleotide sequence ID" value="NZ_CP029186.1"/>
</dbReference>
<dbReference type="Proteomes" id="UP000244929">
    <property type="component" value="Chromosome"/>
</dbReference>
<dbReference type="InterPro" id="IPR028973">
    <property type="entry name" value="PhnB-like"/>
</dbReference>
<feature type="domain" description="PhnB-like" evidence="1">
    <location>
        <begin position="2"/>
        <end position="111"/>
    </location>
</feature>
<dbReference type="SUPFAM" id="SSF54593">
    <property type="entry name" value="Glyoxalase/Bleomycin resistance protein/Dihydroxybiphenyl dioxygenase"/>
    <property type="match status" value="1"/>
</dbReference>
<evidence type="ECO:0000259" key="1">
    <source>
        <dbReference type="Pfam" id="PF06983"/>
    </source>
</evidence>
<accession>A0A2S1QT95</accession>
<evidence type="ECO:0000313" key="3">
    <source>
        <dbReference type="Proteomes" id="UP000244929"/>
    </source>
</evidence>
<dbReference type="CDD" id="cd06588">
    <property type="entry name" value="PhnB_like"/>
    <property type="match status" value="1"/>
</dbReference>
<evidence type="ECO:0000313" key="2">
    <source>
        <dbReference type="EMBL" id="AWH83622.1"/>
    </source>
</evidence>
<dbReference type="KEGG" id="falb:HYN59_00160"/>
<dbReference type="OrthoDB" id="9806473at2"/>
<dbReference type="Pfam" id="PF06983">
    <property type="entry name" value="3-dmu-9_3-mt"/>
    <property type="match status" value="1"/>
</dbReference>
<dbReference type="Gene3D" id="3.10.180.10">
    <property type="entry name" value="2,3-Dihydroxybiphenyl 1,2-Dioxygenase, domain 1"/>
    <property type="match status" value="1"/>
</dbReference>
<dbReference type="InterPro" id="IPR029068">
    <property type="entry name" value="Glyas_Bleomycin-R_OHBP_Dase"/>
</dbReference>
<proteinExistence type="predicted"/>